<dbReference type="RefSeq" id="XP_024507307.1">
    <property type="nucleotide sequence ID" value="XM_024653874.1"/>
</dbReference>
<evidence type="ECO:0000313" key="3">
    <source>
        <dbReference type="Proteomes" id="UP000035682"/>
    </source>
</evidence>
<reference evidence="2" key="2">
    <citation type="submission" date="2014-09" db="EMBL/GenBank/DDBJ databases">
        <authorList>
            <person name="Aslett A.Martin."/>
        </authorList>
    </citation>
    <scope>NUCLEOTIDE SEQUENCE</scope>
    <source>
        <strain evidence="2">ED321 Heterogonic</strain>
    </source>
</reference>
<feature type="region of interest" description="Disordered" evidence="1">
    <location>
        <begin position="114"/>
        <end position="137"/>
    </location>
</feature>
<evidence type="ECO:0000256" key="1">
    <source>
        <dbReference type="SAM" id="MobiDB-lite"/>
    </source>
</evidence>
<protein>
    <submittedName>
        <fullName evidence="4">Chromo domain-containing protein</fullName>
    </submittedName>
</protein>
<dbReference type="CTD" id="36380472"/>
<name>A0A090LED3_STRRB</name>
<dbReference type="EMBL" id="LN609529">
    <property type="protein sequence ID" value="CEF68107.1"/>
    <property type="molecule type" value="Genomic_DNA"/>
</dbReference>
<organism evidence="2">
    <name type="scientific">Strongyloides ratti</name>
    <name type="common">Parasitic roundworm</name>
    <dbReference type="NCBI Taxonomy" id="34506"/>
    <lineage>
        <taxon>Eukaryota</taxon>
        <taxon>Metazoa</taxon>
        <taxon>Ecdysozoa</taxon>
        <taxon>Nematoda</taxon>
        <taxon>Chromadorea</taxon>
        <taxon>Rhabditida</taxon>
        <taxon>Tylenchina</taxon>
        <taxon>Panagrolaimomorpha</taxon>
        <taxon>Strongyloidoidea</taxon>
        <taxon>Strongyloididae</taxon>
        <taxon>Strongyloides</taxon>
    </lineage>
</organism>
<evidence type="ECO:0000313" key="2">
    <source>
        <dbReference type="EMBL" id="CEF68107.1"/>
    </source>
</evidence>
<feature type="compositionally biased region" description="Polar residues" evidence="1">
    <location>
        <begin position="114"/>
        <end position="131"/>
    </location>
</feature>
<dbReference type="GeneID" id="36380472"/>
<dbReference type="Proteomes" id="UP000035682">
    <property type="component" value="Unplaced"/>
</dbReference>
<dbReference type="WormBase" id="SRAE_2000276500">
    <property type="protein sequence ID" value="SRP02887"/>
    <property type="gene ID" value="WBGene00262979"/>
</dbReference>
<evidence type="ECO:0000313" key="5">
    <source>
        <dbReference type="WormBase" id="SRAE_2000276500"/>
    </source>
</evidence>
<reference evidence="4" key="3">
    <citation type="submission" date="2020-12" db="UniProtKB">
        <authorList>
            <consortium name="WormBaseParasite"/>
        </authorList>
    </citation>
    <scope>IDENTIFICATION</scope>
</reference>
<sequence length="311" mass="36238">MNELKSRSYKIVGKIELTKDQDEKLNTYYLIQWQDQSETTIENRVSLYDGEDRIAEFEAKSTLNHFLIRDKLLDNDTITSKEATKLIQILMKYDVYKDKLVDSDSSATNLWQDSELPVTNKQNGKETSLTSDSKKNDSVMVDSNQLLNCTNSNQATSNLTDEIQVSNTQNDSDMVLSPNEANCSNNINGKDEDNMDLDDSDSSIGIENFTEKYDNSPDSHCDFSDLEEPVAIGNYEDWQLRWWDLIIKDEKKSEKRRDWEVLEIISELERDSKHYFIGYDTTTKLLSFIEDHEVPDFKKKEIEILRKFQRR</sequence>
<reference evidence="3" key="1">
    <citation type="submission" date="2014-09" db="EMBL/GenBank/DDBJ databases">
        <authorList>
            <person name="Martin A.A."/>
        </authorList>
    </citation>
    <scope>NUCLEOTIDE SEQUENCE</scope>
    <source>
        <strain evidence="3">ED321</strain>
    </source>
</reference>
<dbReference type="AlphaFoldDB" id="A0A090LED3"/>
<accession>A0A090LED3</accession>
<evidence type="ECO:0000313" key="4">
    <source>
        <dbReference type="WBParaSite" id="SRAE_2000276500.1"/>
    </source>
</evidence>
<gene>
    <name evidence="2 4 5" type="ORF">SRAE_2000276500</name>
</gene>
<proteinExistence type="predicted"/>
<keyword evidence="3" id="KW-1185">Reference proteome</keyword>
<dbReference type="WBParaSite" id="SRAE_2000276500.1">
    <property type="protein sequence ID" value="SRAE_2000276500.1"/>
    <property type="gene ID" value="WBGene00262979"/>
</dbReference>